<dbReference type="OrthoDB" id="10553808at2759"/>
<protein>
    <submittedName>
        <fullName evidence="1">Uncharacterized protein</fullName>
    </submittedName>
</protein>
<organism evidence="1 2">
    <name type="scientific">Pyrenophora seminiperda CCB06</name>
    <dbReference type="NCBI Taxonomy" id="1302712"/>
    <lineage>
        <taxon>Eukaryota</taxon>
        <taxon>Fungi</taxon>
        <taxon>Dikarya</taxon>
        <taxon>Ascomycota</taxon>
        <taxon>Pezizomycotina</taxon>
        <taxon>Dothideomycetes</taxon>
        <taxon>Pleosporomycetidae</taxon>
        <taxon>Pleosporales</taxon>
        <taxon>Pleosporineae</taxon>
        <taxon>Pleosporaceae</taxon>
        <taxon>Pyrenophora</taxon>
    </lineage>
</organism>
<dbReference type="EMBL" id="KE747823">
    <property type="protein sequence ID" value="RMZ69788.1"/>
    <property type="molecule type" value="Genomic_DNA"/>
</dbReference>
<accession>A0A3M7M5Q1</accession>
<sequence length="131" mass="14438">MDTPQPFYAFYLPTYPHSQAKHPTLKMHFSALIPIILFATSAAAVPATPASPRRPCDRSCNAARTSCGTGWISEQFGSCWACCKAEMSIDPVPEPEAENQICLRMCHHKATQCEAGWVSKHMGDCWTCCKA</sequence>
<gene>
    <name evidence="1" type="ORF">GMOD_00008696</name>
</gene>
<name>A0A3M7M5Q1_9PLEO</name>
<evidence type="ECO:0000313" key="1">
    <source>
        <dbReference type="EMBL" id="RMZ69788.1"/>
    </source>
</evidence>
<reference evidence="1 2" key="1">
    <citation type="journal article" date="2014" name="PLoS ONE">
        <title>De novo Genome Assembly of the Fungal Plant Pathogen Pyrenophora semeniperda.</title>
        <authorList>
            <person name="Soliai M.M."/>
            <person name="Meyer S.E."/>
            <person name="Udall J.A."/>
            <person name="Elzinga D.E."/>
            <person name="Hermansen R.A."/>
            <person name="Bodily P.M."/>
            <person name="Hart A.A."/>
            <person name="Coleman C.E."/>
        </authorList>
    </citation>
    <scope>NUCLEOTIDE SEQUENCE [LARGE SCALE GENOMIC DNA]</scope>
    <source>
        <strain evidence="1 2">CCB06</strain>
        <tissue evidence="1">Mycelium</tissue>
    </source>
</reference>
<dbReference type="AlphaFoldDB" id="A0A3M7M5Q1"/>
<proteinExistence type="predicted"/>
<keyword evidence="2" id="KW-1185">Reference proteome</keyword>
<evidence type="ECO:0000313" key="2">
    <source>
        <dbReference type="Proteomes" id="UP000265663"/>
    </source>
</evidence>
<dbReference type="Proteomes" id="UP000265663">
    <property type="component" value="Unassembled WGS sequence"/>
</dbReference>